<proteinExistence type="predicted"/>
<keyword evidence="2" id="KW-1185">Reference proteome</keyword>
<evidence type="ECO:0000313" key="1">
    <source>
        <dbReference type="EMBL" id="PON50324.1"/>
    </source>
</evidence>
<sequence length="98" mass="11163">MLVRLNVDLWYKNWKSVPAKQKENIIPVIEESFEYKDLDDDNDDLANVRDGIPRTVADIYSNQKNELNKYFTLSGGNKNALDLATTLSKVPNQMDAAT</sequence>
<dbReference type="EMBL" id="JXTB01000247">
    <property type="protein sequence ID" value="PON50324.1"/>
    <property type="molecule type" value="Genomic_DNA"/>
</dbReference>
<reference evidence="2" key="1">
    <citation type="submission" date="2016-06" db="EMBL/GenBank/DDBJ databases">
        <title>Parallel loss of symbiosis genes in relatives of nitrogen-fixing non-legume Parasponia.</title>
        <authorList>
            <person name="Van Velzen R."/>
            <person name="Holmer R."/>
            <person name="Bu F."/>
            <person name="Rutten L."/>
            <person name="Van Zeijl A."/>
            <person name="Liu W."/>
            <person name="Santuari L."/>
            <person name="Cao Q."/>
            <person name="Sharma T."/>
            <person name="Shen D."/>
            <person name="Roswanjaya Y."/>
            <person name="Wardhani T."/>
            <person name="Kalhor M.S."/>
            <person name="Jansen J."/>
            <person name="Van den Hoogen J."/>
            <person name="Gungor B."/>
            <person name="Hartog M."/>
            <person name="Hontelez J."/>
            <person name="Verver J."/>
            <person name="Yang W.-C."/>
            <person name="Schijlen E."/>
            <person name="Repin R."/>
            <person name="Schilthuizen M."/>
            <person name="Schranz E."/>
            <person name="Heidstra R."/>
            <person name="Miyata K."/>
            <person name="Fedorova E."/>
            <person name="Kohlen W."/>
            <person name="Bisseling T."/>
            <person name="Smit S."/>
            <person name="Geurts R."/>
        </authorList>
    </citation>
    <scope>NUCLEOTIDE SEQUENCE [LARGE SCALE GENOMIC DNA]</scope>
    <source>
        <strain evidence="2">cv. WU1-14</strain>
    </source>
</reference>
<organism evidence="1 2">
    <name type="scientific">Parasponia andersonii</name>
    <name type="common">Sponia andersonii</name>
    <dbReference type="NCBI Taxonomy" id="3476"/>
    <lineage>
        <taxon>Eukaryota</taxon>
        <taxon>Viridiplantae</taxon>
        <taxon>Streptophyta</taxon>
        <taxon>Embryophyta</taxon>
        <taxon>Tracheophyta</taxon>
        <taxon>Spermatophyta</taxon>
        <taxon>Magnoliopsida</taxon>
        <taxon>eudicotyledons</taxon>
        <taxon>Gunneridae</taxon>
        <taxon>Pentapetalae</taxon>
        <taxon>rosids</taxon>
        <taxon>fabids</taxon>
        <taxon>Rosales</taxon>
        <taxon>Cannabaceae</taxon>
        <taxon>Parasponia</taxon>
    </lineage>
</organism>
<protein>
    <submittedName>
        <fullName evidence="1">Uncharacterized protein</fullName>
    </submittedName>
</protein>
<comment type="caution">
    <text evidence="1">The sequence shown here is derived from an EMBL/GenBank/DDBJ whole genome shotgun (WGS) entry which is preliminary data.</text>
</comment>
<accession>A0A2P5BNK9</accession>
<gene>
    <name evidence="1" type="ORF">PanWU01x14_224100</name>
</gene>
<name>A0A2P5BNK9_PARAD</name>
<dbReference type="OrthoDB" id="10551456at2759"/>
<dbReference type="AlphaFoldDB" id="A0A2P5BNK9"/>
<dbReference type="Proteomes" id="UP000237105">
    <property type="component" value="Unassembled WGS sequence"/>
</dbReference>
<evidence type="ECO:0000313" key="2">
    <source>
        <dbReference type="Proteomes" id="UP000237105"/>
    </source>
</evidence>